<dbReference type="AlphaFoldDB" id="A0A178YU43"/>
<dbReference type="GO" id="GO:0016491">
    <property type="term" value="F:oxidoreductase activity"/>
    <property type="evidence" value="ECO:0007669"/>
    <property type="project" value="UniProtKB-KW"/>
</dbReference>
<dbReference type="SMART" id="SM01092">
    <property type="entry name" value="CO_deh_flav_C"/>
    <property type="match status" value="1"/>
</dbReference>
<dbReference type="PANTHER" id="PTHR42659:SF2">
    <property type="entry name" value="XANTHINE DEHYDROGENASE SUBUNIT C-RELATED"/>
    <property type="match status" value="1"/>
</dbReference>
<protein>
    <submittedName>
        <fullName evidence="5">Oxidoreductase</fullName>
    </submittedName>
</protein>
<accession>A0A178YU43</accession>
<evidence type="ECO:0000313" key="6">
    <source>
        <dbReference type="Proteomes" id="UP000078507"/>
    </source>
</evidence>
<dbReference type="InterPro" id="IPR016169">
    <property type="entry name" value="FAD-bd_PCMH_sub2"/>
</dbReference>
<comment type="caution">
    <text evidence="5">The sequence shown here is derived from an EMBL/GenBank/DDBJ whole genome shotgun (WGS) entry which is preliminary data.</text>
</comment>
<keyword evidence="1" id="KW-0285">Flavoprotein</keyword>
<dbReference type="Gene3D" id="3.30.390.50">
    <property type="entry name" value="CO dehydrogenase flavoprotein, C-terminal domain"/>
    <property type="match status" value="1"/>
</dbReference>
<dbReference type="Gene3D" id="3.30.43.10">
    <property type="entry name" value="Uridine Diphospho-n-acetylenolpyruvylglucosamine Reductase, domain 2"/>
    <property type="match status" value="1"/>
</dbReference>
<keyword evidence="2" id="KW-0274">FAD</keyword>
<dbReference type="Proteomes" id="UP000078507">
    <property type="component" value="Unassembled WGS sequence"/>
</dbReference>
<dbReference type="Pfam" id="PF00941">
    <property type="entry name" value="FAD_binding_5"/>
    <property type="match status" value="1"/>
</dbReference>
<dbReference type="InterPro" id="IPR016166">
    <property type="entry name" value="FAD-bd_PCMH"/>
</dbReference>
<dbReference type="InterPro" id="IPR002346">
    <property type="entry name" value="Mopterin_DH_FAD-bd"/>
</dbReference>
<reference evidence="5 6" key="1">
    <citation type="submission" date="2015-11" db="EMBL/GenBank/DDBJ databases">
        <title>Ensifer anhuiense sp. nov., an effective nitrogen fixation bacterium with Glycine soja.</title>
        <authorList>
            <person name="Yan H."/>
            <person name="Chen W."/>
        </authorList>
    </citation>
    <scope>NUCLEOTIDE SEQUENCE [LARGE SCALE GENOMIC DNA]</scope>
    <source>
        <strain evidence="5 6">LMG 7837</strain>
    </source>
</reference>
<keyword evidence="6" id="KW-1185">Reference proteome</keyword>
<dbReference type="PROSITE" id="PS51387">
    <property type="entry name" value="FAD_PCMH"/>
    <property type="match status" value="1"/>
</dbReference>
<dbReference type="OrthoDB" id="9814706at2"/>
<feature type="domain" description="FAD-binding PCMH-type" evidence="4">
    <location>
        <begin position="1"/>
        <end position="172"/>
    </location>
</feature>
<dbReference type="InterPro" id="IPR016167">
    <property type="entry name" value="FAD-bd_PCMH_sub1"/>
</dbReference>
<dbReference type="GO" id="GO:0071949">
    <property type="term" value="F:FAD binding"/>
    <property type="evidence" value="ECO:0007669"/>
    <property type="project" value="InterPro"/>
</dbReference>
<organism evidence="5 6">
    <name type="scientific">Sinorhizobium saheli</name>
    <dbReference type="NCBI Taxonomy" id="36856"/>
    <lineage>
        <taxon>Bacteria</taxon>
        <taxon>Pseudomonadati</taxon>
        <taxon>Pseudomonadota</taxon>
        <taxon>Alphaproteobacteria</taxon>
        <taxon>Hyphomicrobiales</taxon>
        <taxon>Rhizobiaceae</taxon>
        <taxon>Sinorhizobium/Ensifer group</taxon>
        <taxon>Sinorhizobium</taxon>
    </lineage>
</organism>
<evidence type="ECO:0000256" key="3">
    <source>
        <dbReference type="ARBA" id="ARBA00023002"/>
    </source>
</evidence>
<dbReference type="PANTHER" id="PTHR42659">
    <property type="entry name" value="XANTHINE DEHYDROGENASE SUBUNIT C-RELATED"/>
    <property type="match status" value="1"/>
</dbReference>
<dbReference type="InterPro" id="IPR051312">
    <property type="entry name" value="Diverse_Substr_Oxidored"/>
</dbReference>
<gene>
    <name evidence="5" type="ORF">ATB98_05490</name>
</gene>
<evidence type="ECO:0000256" key="2">
    <source>
        <dbReference type="ARBA" id="ARBA00022827"/>
    </source>
</evidence>
<sequence>MRYIRPSSIEDAVGLLAEAAGKAAVLAGGSDLLVRMKGGFIEPELIIDIKAIDALRHITESEDGFVIGAAVPCAVVGENAALRRAWPGVVEGANLIGSKQVQGRCTIVGNLCNASPAADSVPALVAAGAKALIRGPAGSRTIAVEMVAVGPGRTSLAPGEIIEAILLDKRPPRSGDAYQRFTPRTEMDIAVVSAAVNLTLDDRGVVQSARVALGAAAPTVLVVEEAAEILTGSRVEDKTLDRLAAACSGACRPIDDKRGTVEFRRKVAGVLAKRVALAAYQRAGQK</sequence>
<evidence type="ECO:0000313" key="5">
    <source>
        <dbReference type="EMBL" id="OAP50275.1"/>
    </source>
</evidence>
<dbReference type="InterPro" id="IPR036318">
    <property type="entry name" value="FAD-bd_PCMH-like_sf"/>
</dbReference>
<dbReference type="InterPro" id="IPR005107">
    <property type="entry name" value="CO_DH_flav_C"/>
</dbReference>
<dbReference type="STRING" id="36856.ATB98_05490"/>
<keyword evidence="3" id="KW-0560">Oxidoreductase</keyword>
<dbReference type="SUPFAM" id="SSF55447">
    <property type="entry name" value="CO dehydrogenase flavoprotein C-terminal domain-like"/>
    <property type="match status" value="1"/>
</dbReference>
<name>A0A178YU43_SINSA</name>
<dbReference type="RefSeq" id="WP_066868170.1">
    <property type="nucleotide sequence ID" value="NZ_LNQB01000040.1"/>
</dbReference>
<dbReference type="SUPFAM" id="SSF56176">
    <property type="entry name" value="FAD-binding/transporter-associated domain-like"/>
    <property type="match status" value="1"/>
</dbReference>
<evidence type="ECO:0000259" key="4">
    <source>
        <dbReference type="PROSITE" id="PS51387"/>
    </source>
</evidence>
<evidence type="ECO:0000256" key="1">
    <source>
        <dbReference type="ARBA" id="ARBA00022630"/>
    </source>
</evidence>
<proteinExistence type="predicted"/>
<dbReference type="EMBL" id="LNQB01000040">
    <property type="protein sequence ID" value="OAP50275.1"/>
    <property type="molecule type" value="Genomic_DNA"/>
</dbReference>
<dbReference type="Gene3D" id="3.30.465.10">
    <property type="match status" value="1"/>
</dbReference>
<dbReference type="Pfam" id="PF03450">
    <property type="entry name" value="CO_deh_flav_C"/>
    <property type="match status" value="1"/>
</dbReference>
<dbReference type="InterPro" id="IPR036683">
    <property type="entry name" value="CO_DH_flav_C_dom_sf"/>
</dbReference>